<dbReference type="RefSeq" id="WP_091539947.1">
    <property type="nucleotide sequence ID" value="NZ_FONY01000004.1"/>
</dbReference>
<accession>A0A1I2C5X1</accession>
<evidence type="ECO:0008006" key="3">
    <source>
        <dbReference type="Google" id="ProtNLM"/>
    </source>
</evidence>
<dbReference type="OrthoDB" id="1117838at2"/>
<dbReference type="EMBL" id="FONY01000004">
    <property type="protein sequence ID" value="SFE63040.1"/>
    <property type="molecule type" value="Genomic_DNA"/>
</dbReference>
<dbReference type="STRING" id="1003.SAMN04488541_100473"/>
<evidence type="ECO:0000313" key="2">
    <source>
        <dbReference type="Proteomes" id="UP000199513"/>
    </source>
</evidence>
<protein>
    <recommendedName>
        <fullName evidence="3">DUF4249 domain-containing protein</fullName>
    </recommendedName>
</protein>
<name>A0A1I2C5X1_9BACT</name>
<reference evidence="1 2" key="1">
    <citation type="submission" date="2016-10" db="EMBL/GenBank/DDBJ databases">
        <authorList>
            <person name="de Groot N.N."/>
        </authorList>
    </citation>
    <scope>NUCLEOTIDE SEQUENCE [LARGE SCALE GENOMIC DNA]</scope>
    <source>
        <strain>GEY</strain>
        <strain evidence="2">DSM 9560</strain>
    </source>
</reference>
<dbReference type="AlphaFoldDB" id="A0A1I2C5X1"/>
<evidence type="ECO:0000313" key="1">
    <source>
        <dbReference type="EMBL" id="SFE63040.1"/>
    </source>
</evidence>
<gene>
    <name evidence="1" type="ORF">SAMN04488541_100473</name>
</gene>
<sequence length="280" mass="32496">MKKYNLIILTTLLSTVLLSWACTKIELSPNKNDKAVLQGYLYAYQPVTEIQITRIVPKESEDSVSLPITDAEVFIIADDKKYKLTHNAQRQGFYRYEGTDLQIIPNKKYKIEFDYFGRTTSAETIVPSAPQNISISPTVVYAYRVSSITDLFNNTSSLEEIKITWSNPSQEYFYIVIDNLEDNPQKIVADGVLPDFGNRNFNFISQPTRNNEYLIRPIQLEQFGRYRVKLYKVNKEYADLYNTQQQDSRNLNEPLTNVHNGLGIFTSFNMDSVFFEVRRR</sequence>
<proteinExistence type="predicted"/>
<dbReference type="Proteomes" id="UP000199513">
    <property type="component" value="Unassembled WGS sequence"/>
</dbReference>
<keyword evidence="2" id="KW-1185">Reference proteome</keyword>
<organism evidence="1 2">
    <name type="scientific">Thermoflexibacter ruber</name>
    <dbReference type="NCBI Taxonomy" id="1003"/>
    <lineage>
        <taxon>Bacteria</taxon>
        <taxon>Pseudomonadati</taxon>
        <taxon>Bacteroidota</taxon>
        <taxon>Cytophagia</taxon>
        <taxon>Cytophagales</taxon>
        <taxon>Thermoflexibacteraceae</taxon>
        <taxon>Thermoflexibacter</taxon>
    </lineage>
</organism>